<protein>
    <submittedName>
        <fullName evidence="2">Predicted protein</fullName>
    </submittedName>
</protein>
<feature type="transmembrane region" description="Helical" evidence="1">
    <location>
        <begin position="39"/>
        <end position="61"/>
    </location>
</feature>
<keyword evidence="3" id="KW-1185">Reference proteome</keyword>
<organism evidence="3">
    <name type="scientific">Leptosphaeria maculans (strain JN3 / isolate v23.1.3 / race Av1-4-5-6-7-8)</name>
    <name type="common">Blackleg fungus</name>
    <name type="synonym">Phoma lingam</name>
    <dbReference type="NCBI Taxonomy" id="985895"/>
    <lineage>
        <taxon>Eukaryota</taxon>
        <taxon>Fungi</taxon>
        <taxon>Dikarya</taxon>
        <taxon>Ascomycota</taxon>
        <taxon>Pezizomycotina</taxon>
        <taxon>Dothideomycetes</taxon>
        <taxon>Pleosporomycetidae</taxon>
        <taxon>Pleosporales</taxon>
        <taxon>Pleosporineae</taxon>
        <taxon>Leptosphaeriaceae</taxon>
        <taxon>Plenodomus</taxon>
        <taxon>Plenodomus lingam/Leptosphaeria maculans species complex</taxon>
    </lineage>
</organism>
<keyword evidence="1" id="KW-0472">Membrane</keyword>
<accession>E4ZQA1</accession>
<dbReference type="Proteomes" id="UP000002668">
    <property type="component" value="Genome"/>
</dbReference>
<sequence length="66" mass="7799">MYWFNLYIVVNENLICSPFSVLLPFEGVVQIHMNLNESFLPWVLLLLITLSHYDLFLRLLALKSIM</sequence>
<dbReference type="HOGENOM" id="CLU_2831639_0_0_1"/>
<dbReference type="InParanoid" id="E4ZQA1"/>
<reference evidence="3" key="1">
    <citation type="journal article" date="2011" name="Nat. Commun.">
        <title>Effector diversification within compartments of the Leptosphaeria maculans genome affected by Repeat-Induced Point mutations.</title>
        <authorList>
            <person name="Rouxel T."/>
            <person name="Grandaubert J."/>
            <person name="Hane J.K."/>
            <person name="Hoede C."/>
            <person name="van de Wouw A.P."/>
            <person name="Couloux A."/>
            <person name="Dominguez V."/>
            <person name="Anthouard V."/>
            <person name="Bally P."/>
            <person name="Bourras S."/>
            <person name="Cozijnsen A.J."/>
            <person name="Ciuffetti L.M."/>
            <person name="Degrave A."/>
            <person name="Dilmaghani A."/>
            <person name="Duret L."/>
            <person name="Fudal I."/>
            <person name="Goodwin S.B."/>
            <person name="Gout L."/>
            <person name="Glaser N."/>
            <person name="Linglin J."/>
            <person name="Kema G.H.J."/>
            <person name="Lapalu N."/>
            <person name="Lawrence C.B."/>
            <person name="May K."/>
            <person name="Meyer M."/>
            <person name="Ollivier B."/>
            <person name="Poulain J."/>
            <person name="Schoch C.L."/>
            <person name="Simon A."/>
            <person name="Spatafora J.W."/>
            <person name="Stachowiak A."/>
            <person name="Turgeon B.G."/>
            <person name="Tyler B.M."/>
            <person name="Vincent D."/>
            <person name="Weissenbach J."/>
            <person name="Amselem J."/>
            <person name="Quesneville H."/>
            <person name="Oliver R.P."/>
            <person name="Wincker P."/>
            <person name="Balesdent M.-H."/>
            <person name="Howlett B.J."/>
        </authorList>
    </citation>
    <scope>NUCLEOTIDE SEQUENCE [LARGE SCALE GENOMIC DNA]</scope>
    <source>
        <strain evidence="3">JN3 / isolate v23.1.3 / race Av1-4-5-6-7-8</strain>
    </source>
</reference>
<evidence type="ECO:0000256" key="1">
    <source>
        <dbReference type="SAM" id="Phobius"/>
    </source>
</evidence>
<keyword evidence="1" id="KW-1133">Transmembrane helix</keyword>
<keyword evidence="1" id="KW-0812">Transmembrane</keyword>
<dbReference type="VEuPathDB" id="FungiDB:LEMA_P124290.1"/>
<evidence type="ECO:0000313" key="2">
    <source>
        <dbReference type="EMBL" id="CBX90011.1"/>
    </source>
</evidence>
<name>E4ZQA1_LEPMJ</name>
<dbReference type="EMBL" id="FP929115">
    <property type="protein sequence ID" value="CBX90011.1"/>
    <property type="molecule type" value="Genomic_DNA"/>
</dbReference>
<proteinExistence type="predicted"/>
<evidence type="ECO:0000313" key="3">
    <source>
        <dbReference type="Proteomes" id="UP000002668"/>
    </source>
</evidence>
<gene>
    <name evidence="2" type="ORF">LEMA_P124290.1</name>
</gene>
<dbReference type="AlphaFoldDB" id="E4ZQA1"/>